<dbReference type="Pfam" id="PF00425">
    <property type="entry name" value="Chorismate_bind"/>
    <property type="match status" value="1"/>
</dbReference>
<dbReference type="PRINTS" id="PR00095">
    <property type="entry name" value="ANTSNTHASEI"/>
</dbReference>
<reference evidence="2 3" key="1">
    <citation type="submission" date="2018-04" db="EMBL/GenBank/DDBJ databases">
        <title>Novel Campyloabacter and Helicobacter Species and Strains.</title>
        <authorList>
            <person name="Mannion A.J."/>
            <person name="Shen Z."/>
            <person name="Fox J.G."/>
        </authorList>
    </citation>
    <scope>NUCLEOTIDE SEQUENCE [LARGE SCALE GENOMIC DNA]</scope>
    <source>
        <strain evidence="2 3">MIT 04-9362</strain>
    </source>
</reference>
<dbReference type="InterPro" id="IPR005801">
    <property type="entry name" value="ADC_synthase"/>
</dbReference>
<dbReference type="OrthoDB" id="9803598at2"/>
<dbReference type="RefSeq" id="WP_115578488.1">
    <property type="nucleotide sequence ID" value="NZ_NXLX01000002.1"/>
</dbReference>
<keyword evidence="2" id="KW-0808">Transferase</keyword>
<dbReference type="InterPro" id="IPR043131">
    <property type="entry name" value="BCAT-like_N"/>
</dbReference>
<dbReference type="InterPro" id="IPR001544">
    <property type="entry name" value="Aminotrans_IV"/>
</dbReference>
<dbReference type="InterPro" id="IPR019999">
    <property type="entry name" value="Anth_synth_I-like"/>
</dbReference>
<sequence>MIFGDFVYSTSLEIFVAFNKKEFFEALEQIDKKKSLGYLVGYIKYEAWHYFIDEEYCSKTPLLYFELFAERTPFCPNDMEYNVFYPKVVQKQNFTLYKNNIAKIKSAIKRGDTYQVNYTYPIELSTHCNYHHIFSQILKNQNTVYKAFIENQYEAILSFSPELFFELKDRQIIARPMKGTIKRDKDPVIDKQNKYFLQNDEKNKSENVMIVDLLRNDLSKIGSEVRVSALFKILSFPTLHQMISEIKASVDSVSFVDVLRALFPCGSITGAPKLKTIEIIQKLEKKPRNVYCGLIGVLHQDEMCFSVPIRTLYHDKRAKNLLLNVGSGIVWDSVANEEYQESILKSQFIFPQNDFLLVETMLVKNGKICNFSLHQKRILQSVRFFGFQKPDLSKIKIPHNAILRILVDRNGELYQENKSIAEITNFQITLASAPMDSQNDFLYHKTTYAPWYEEARKKIKNNEIFDCIFFNQKGELTEGARSNLVLKINNDFFTPPVNVGILNGVMRQKMLKSRKLKEKVLYKEDIYKAQKIFCINSIRGMVEVFL</sequence>
<feature type="domain" description="Chorismate-utilising enzyme C-terminal" evidence="1">
    <location>
        <begin position="97"/>
        <end position="345"/>
    </location>
</feature>
<dbReference type="InterPro" id="IPR043132">
    <property type="entry name" value="BCAT-like_C"/>
</dbReference>
<evidence type="ECO:0000313" key="3">
    <source>
        <dbReference type="Proteomes" id="UP000256695"/>
    </source>
</evidence>
<dbReference type="InterPro" id="IPR036038">
    <property type="entry name" value="Aminotransferase-like"/>
</dbReference>
<dbReference type="PANTHER" id="PTHR11236">
    <property type="entry name" value="AMINOBENZOATE/ANTHRANILATE SYNTHASE"/>
    <property type="match status" value="1"/>
</dbReference>
<comment type="caution">
    <text evidence="2">The sequence shown here is derived from an EMBL/GenBank/DDBJ whole genome shotgun (WGS) entry which is preliminary data.</text>
</comment>
<dbReference type="GO" id="GO:0046820">
    <property type="term" value="F:4-amino-4-deoxychorismate synthase activity"/>
    <property type="evidence" value="ECO:0007669"/>
    <property type="project" value="TreeGrafter"/>
</dbReference>
<dbReference type="AlphaFoldDB" id="A0A3D8JA94"/>
<dbReference type="Gene3D" id="3.30.470.10">
    <property type="match status" value="1"/>
</dbReference>
<dbReference type="EMBL" id="NXLX01000002">
    <property type="protein sequence ID" value="RDU74433.1"/>
    <property type="molecule type" value="Genomic_DNA"/>
</dbReference>
<keyword evidence="3" id="KW-1185">Reference proteome</keyword>
<evidence type="ECO:0000259" key="1">
    <source>
        <dbReference type="Pfam" id="PF00425"/>
    </source>
</evidence>
<dbReference type="Gene3D" id="3.20.10.10">
    <property type="entry name" value="D-amino Acid Aminotransferase, subunit A, domain 2"/>
    <property type="match status" value="1"/>
</dbReference>
<dbReference type="InterPro" id="IPR015890">
    <property type="entry name" value="Chorismate_C"/>
</dbReference>
<accession>A0A3D8JA94</accession>
<dbReference type="PANTHER" id="PTHR11236:SF50">
    <property type="entry name" value="AMINODEOXYCHORISMATE SYNTHASE COMPONENT 1"/>
    <property type="match status" value="1"/>
</dbReference>
<proteinExistence type="predicted"/>
<dbReference type="Proteomes" id="UP000256695">
    <property type="component" value="Unassembled WGS sequence"/>
</dbReference>
<gene>
    <name evidence="2" type="ORF">CQA57_01615</name>
</gene>
<dbReference type="GO" id="GO:0000162">
    <property type="term" value="P:L-tryptophan biosynthetic process"/>
    <property type="evidence" value="ECO:0007669"/>
    <property type="project" value="TreeGrafter"/>
</dbReference>
<name>A0A3D8JA94_9HELI</name>
<dbReference type="Pfam" id="PF01063">
    <property type="entry name" value="Aminotran_4"/>
    <property type="match status" value="1"/>
</dbReference>
<organism evidence="2 3">
    <name type="scientific">Helicobacter anseris</name>
    <dbReference type="NCBI Taxonomy" id="375926"/>
    <lineage>
        <taxon>Bacteria</taxon>
        <taxon>Pseudomonadati</taxon>
        <taxon>Campylobacterota</taxon>
        <taxon>Epsilonproteobacteria</taxon>
        <taxon>Campylobacterales</taxon>
        <taxon>Helicobacteraceae</taxon>
        <taxon>Helicobacter</taxon>
    </lineage>
</organism>
<dbReference type="SUPFAM" id="SSF56752">
    <property type="entry name" value="D-aminoacid aminotransferase-like PLP-dependent enzymes"/>
    <property type="match status" value="1"/>
</dbReference>
<dbReference type="SUPFAM" id="SSF56322">
    <property type="entry name" value="ADC synthase"/>
    <property type="match status" value="1"/>
</dbReference>
<keyword evidence="2" id="KW-0032">Aminotransferase</keyword>
<dbReference type="Gene3D" id="3.60.120.10">
    <property type="entry name" value="Anthranilate synthase"/>
    <property type="match status" value="1"/>
</dbReference>
<evidence type="ECO:0000313" key="2">
    <source>
        <dbReference type="EMBL" id="RDU74433.1"/>
    </source>
</evidence>
<protein>
    <submittedName>
        <fullName evidence="2">Bifunctional aminodeoxychorismate synthase component I/aminotransferase</fullName>
    </submittedName>
</protein>